<sequence>MARKLAYILLTTGMLPHSVPAAPPLEPRGSKHSKPDWMLATKCSAAREADDSVRYTVWIARPLQQCHCRTARGTMSAAGWQFFIKECVPRTEDKSLDVVFKARKHTTDARNINTALQSVWQGSHFECAPPLSKPRVPKLVLTPSELGEGGRESMPVINDGLLSPKWQPRLEETDGVPERKGAVDDTPQESNATLPSLSPQTGGNGHGSGRGFAVSQRL</sequence>
<feature type="compositionally biased region" description="Polar residues" evidence="1">
    <location>
        <begin position="188"/>
        <end position="201"/>
    </location>
</feature>
<gene>
    <name evidence="3" type="ORF">DOTSEDRAFT_37235</name>
</gene>
<protein>
    <submittedName>
        <fullName evidence="3">Uncharacterized protein</fullName>
    </submittedName>
</protein>
<dbReference type="AlphaFoldDB" id="N1PH43"/>
<evidence type="ECO:0000256" key="2">
    <source>
        <dbReference type="SAM" id="SignalP"/>
    </source>
</evidence>
<evidence type="ECO:0000256" key="1">
    <source>
        <dbReference type="SAM" id="MobiDB-lite"/>
    </source>
</evidence>
<feature type="compositionally biased region" description="Basic and acidic residues" evidence="1">
    <location>
        <begin position="168"/>
        <end position="183"/>
    </location>
</feature>
<accession>N1PH43</accession>
<proteinExistence type="predicted"/>
<dbReference type="Proteomes" id="UP000016933">
    <property type="component" value="Unassembled WGS sequence"/>
</dbReference>
<dbReference type="HOGENOM" id="CLU_1266868_0_0_1"/>
<dbReference type="EMBL" id="KB446542">
    <property type="protein sequence ID" value="EME41943.1"/>
    <property type="molecule type" value="Genomic_DNA"/>
</dbReference>
<feature type="region of interest" description="Disordered" evidence="1">
    <location>
        <begin position="143"/>
        <end position="218"/>
    </location>
</feature>
<evidence type="ECO:0000313" key="4">
    <source>
        <dbReference type="Proteomes" id="UP000016933"/>
    </source>
</evidence>
<feature type="chain" id="PRO_5004109833" evidence="2">
    <location>
        <begin position="22"/>
        <end position="218"/>
    </location>
</feature>
<reference evidence="3 4" key="2">
    <citation type="journal article" date="2012" name="PLoS Pathog.">
        <title>Diverse lifestyles and strategies of plant pathogenesis encoded in the genomes of eighteen Dothideomycetes fungi.</title>
        <authorList>
            <person name="Ohm R.A."/>
            <person name="Feau N."/>
            <person name="Henrissat B."/>
            <person name="Schoch C.L."/>
            <person name="Horwitz B.A."/>
            <person name="Barry K.W."/>
            <person name="Condon B.J."/>
            <person name="Copeland A.C."/>
            <person name="Dhillon B."/>
            <person name="Glaser F."/>
            <person name="Hesse C.N."/>
            <person name="Kosti I."/>
            <person name="LaButti K."/>
            <person name="Lindquist E.A."/>
            <person name="Lucas S."/>
            <person name="Salamov A.A."/>
            <person name="Bradshaw R.E."/>
            <person name="Ciuffetti L."/>
            <person name="Hamelin R.C."/>
            <person name="Kema G.H.J."/>
            <person name="Lawrence C."/>
            <person name="Scott J.A."/>
            <person name="Spatafora J.W."/>
            <person name="Turgeon B.G."/>
            <person name="de Wit P.J.G.M."/>
            <person name="Zhong S."/>
            <person name="Goodwin S.B."/>
            <person name="Grigoriev I.V."/>
        </authorList>
    </citation>
    <scope>NUCLEOTIDE SEQUENCE [LARGE SCALE GENOMIC DNA]</scope>
    <source>
        <strain evidence="4">NZE10 / CBS 128990</strain>
    </source>
</reference>
<organism evidence="3 4">
    <name type="scientific">Dothistroma septosporum (strain NZE10 / CBS 128990)</name>
    <name type="common">Red band needle blight fungus</name>
    <name type="synonym">Mycosphaerella pini</name>
    <dbReference type="NCBI Taxonomy" id="675120"/>
    <lineage>
        <taxon>Eukaryota</taxon>
        <taxon>Fungi</taxon>
        <taxon>Dikarya</taxon>
        <taxon>Ascomycota</taxon>
        <taxon>Pezizomycotina</taxon>
        <taxon>Dothideomycetes</taxon>
        <taxon>Dothideomycetidae</taxon>
        <taxon>Mycosphaerellales</taxon>
        <taxon>Mycosphaerellaceae</taxon>
        <taxon>Dothistroma</taxon>
    </lineage>
</organism>
<reference evidence="4" key="1">
    <citation type="journal article" date="2012" name="PLoS Genet.">
        <title>The genomes of the fungal plant pathogens Cladosporium fulvum and Dothistroma septosporum reveal adaptation to different hosts and lifestyles but also signatures of common ancestry.</title>
        <authorList>
            <person name="de Wit P.J.G.M."/>
            <person name="van der Burgt A."/>
            <person name="Oekmen B."/>
            <person name="Stergiopoulos I."/>
            <person name="Abd-Elsalam K.A."/>
            <person name="Aerts A.L."/>
            <person name="Bahkali A.H."/>
            <person name="Beenen H.G."/>
            <person name="Chettri P."/>
            <person name="Cox M.P."/>
            <person name="Datema E."/>
            <person name="de Vries R.P."/>
            <person name="Dhillon B."/>
            <person name="Ganley A.R."/>
            <person name="Griffiths S.A."/>
            <person name="Guo Y."/>
            <person name="Hamelin R.C."/>
            <person name="Henrissat B."/>
            <person name="Kabir M.S."/>
            <person name="Jashni M.K."/>
            <person name="Kema G."/>
            <person name="Klaubauf S."/>
            <person name="Lapidus A."/>
            <person name="Levasseur A."/>
            <person name="Lindquist E."/>
            <person name="Mehrabi R."/>
            <person name="Ohm R.A."/>
            <person name="Owen T.J."/>
            <person name="Salamov A."/>
            <person name="Schwelm A."/>
            <person name="Schijlen E."/>
            <person name="Sun H."/>
            <person name="van den Burg H.A."/>
            <person name="van Ham R.C.H.J."/>
            <person name="Zhang S."/>
            <person name="Goodwin S.B."/>
            <person name="Grigoriev I.V."/>
            <person name="Collemare J."/>
            <person name="Bradshaw R.E."/>
        </authorList>
    </citation>
    <scope>NUCLEOTIDE SEQUENCE [LARGE SCALE GENOMIC DNA]</scope>
    <source>
        <strain evidence="4">NZE10 / CBS 128990</strain>
    </source>
</reference>
<feature type="signal peptide" evidence="2">
    <location>
        <begin position="1"/>
        <end position="21"/>
    </location>
</feature>
<keyword evidence="4" id="KW-1185">Reference proteome</keyword>
<name>N1PH43_DOTSN</name>
<dbReference type="OrthoDB" id="10572854at2759"/>
<evidence type="ECO:0000313" key="3">
    <source>
        <dbReference type="EMBL" id="EME41943.1"/>
    </source>
</evidence>
<keyword evidence="2" id="KW-0732">Signal</keyword>